<evidence type="ECO:0000313" key="4">
    <source>
        <dbReference type="Proteomes" id="UP001158576"/>
    </source>
</evidence>
<accession>A0ABN7SPY4</accession>
<evidence type="ECO:0000256" key="2">
    <source>
        <dbReference type="SAM" id="MobiDB-lite"/>
    </source>
</evidence>
<keyword evidence="4" id="KW-1185">Reference proteome</keyword>
<feature type="coiled-coil region" evidence="1">
    <location>
        <begin position="21"/>
        <end position="83"/>
    </location>
</feature>
<sequence>MQLQMEKDDFARETLRRSVSLSNLEGAYKNALKLQENLEKENSELQIERTEQQKAMTKLKKENANQQKTITKLEEEKAVLQQKLAAYASFDAFMKMQQENAVNNAVAEALMKQRAATEREKEVAREAGRDEAFRGMANACMEEGPEQKSRRKKARRGTERR</sequence>
<dbReference type="EMBL" id="OU015566">
    <property type="protein sequence ID" value="CAG5102654.1"/>
    <property type="molecule type" value="Genomic_DNA"/>
</dbReference>
<keyword evidence="1" id="KW-0175">Coiled coil</keyword>
<dbReference type="Proteomes" id="UP001158576">
    <property type="component" value="Chromosome 1"/>
</dbReference>
<feature type="compositionally biased region" description="Basic and acidic residues" evidence="2">
    <location>
        <begin position="118"/>
        <end position="133"/>
    </location>
</feature>
<proteinExistence type="predicted"/>
<organism evidence="3 4">
    <name type="scientific">Oikopleura dioica</name>
    <name type="common">Tunicate</name>
    <dbReference type="NCBI Taxonomy" id="34765"/>
    <lineage>
        <taxon>Eukaryota</taxon>
        <taxon>Metazoa</taxon>
        <taxon>Chordata</taxon>
        <taxon>Tunicata</taxon>
        <taxon>Appendicularia</taxon>
        <taxon>Copelata</taxon>
        <taxon>Oikopleuridae</taxon>
        <taxon>Oikopleura</taxon>
    </lineage>
</organism>
<evidence type="ECO:0000256" key="1">
    <source>
        <dbReference type="SAM" id="Coils"/>
    </source>
</evidence>
<name>A0ABN7SPY4_OIKDI</name>
<reference evidence="3 4" key="1">
    <citation type="submission" date="2021-04" db="EMBL/GenBank/DDBJ databases">
        <authorList>
            <person name="Bliznina A."/>
        </authorList>
    </citation>
    <scope>NUCLEOTIDE SEQUENCE [LARGE SCALE GENOMIC DNA]</scope>
</reference>
<gene>
    <name evidence="3" type="ORF">OKIOD_LOCUS9169</name>
</gene>
<protein>
    <submittedName>
        <fullName evidence="3">Oidioi.mRNA.OKI2018_I69.chr1.g404.t1.cds</fullName>
    </submittedName>
</protein>
<evidence type="ECO:0000313" key="3">
    <source>
        <dbReference type="EMBL" id="CAG5102654.1"/>
    </source>
</evidence>
<feature type="region of interest" description="Disordered" evidence="2">
    <location>
        <begin position="118"/>
        <end position="161"/>
    </location>
</feature>